<evidence type="ECO:0000256" key="12">
    <source>
        <dbReference type="ARBA" id="ARBA00023136"/>
    </source>
</evidence>
<dbReference type="PIRSF" id="PIRSF037532">
    <property type="entry name" value="STHK_NtrY"/>
    <property type="match status" value="1"/>
</dbReference>
<comment type="caution">
    <text evidence="18">The sequence shown here is derived from an EMBL/GenBank/DDBJ whole genome shotgun (WGS) entry which is preliminary data.</text>
</comment>
<evidence type="ECO:0000256" key="5">
    <source>
        <dbReference type="ARBA" id="ARBA00022679"/>
    </source>
</evidence>
<evidence type="ECO:0000256" key="14">
    <source>
        <dbReference type="SAM" id="MobiDB-lite"/>
    </source>
</evidence>
<accession>K2K428</accession>
<feature type="transmembrane region" description="Helical" evidence="15">
    <location>
        <begin position="45"/>
        <end position="64"/>
    </location>
</feature>
<dbReference type="InterPro" id="IPR003594">
    <property type="entry name" value="HATPase_dom"/>
</dbReference>
<evidence type="ECO:0000313" key="18">
    <source>
        <dbReference type="EMBL" id="EKE77659.1"/>
    </source>
</evidence>
<evidence type="ECO:0000256" key="4">
    <source>
        <dbReference type="ARBA" id="ARBA00022553"/>
    </source>
</evidence>
<evidence type="ECO:0000256" key="1">
    <source>
        <dbReference type="ARBA" id="ARBA00000085"/>
    </source>
</evidence>
<name>K2K428_9PROT</name>
<dbReference type="Pfam" id="PF00672">
    <property type="entry name" value="HAMP"/>
    <property type="match status" value="1"/>
</dbReference>
<dbReference type="InterPro" id="IPR003661">
    <property type="entry name" value="HisK_dim/P_dom"/>
</dbReference>
<evidence type="ECO:0000256" key="3">
    <source>
        <dbReference type="ARBA" id="ARBA00022475"/>
    </source>
</evidence>
<dbReference type="InterPro" id="IPR045671">
    <property type="entry name" value="NtrY-like_N"/>
</dbReference>
<dbReference type="SMART" id="SM00387">
    <property type="entry name" value="HATPase_c"/>
    <property type="match status" value="1"/>
</dbReference>
<dbReference type="AlphaFoldDB" id="K2K428"/>
<evidence type="ECO:0000256" key="7">
    <source>
        <dbReference type="ARBA" id="ARBA00022741"/>
    </source>
</evidence>
<dbReference type="InterPro" id="IPR000014">
    <property type="entry name" value="PAS"/>
</dbReference>
<keyword evidence="9 13" id="KW-0067">ATP-binding</keyword>
<keyword evidence="13" id="KW-0535">Nitrogen fixation</keyword>
<dbReference type="CDD" id="cd00130">
    <property type="entry name" value="PAS"/>
    <property type="match status" value="1"/>
</dbReference>
<dbReference type="Gene3D" id="3.30.450.20">
    <property type="entry name" value="PAS domain"/>
    <property type="match status" value="1"/>
</dbReference>
<feature type="transmembrane region" description="Helical" evidence="15">
    <location>
        <begin position="120"/>
        <end position="146"/>
    </location>
</feature>
<dbReference type="Gene3D" id="6.10.340.10">
    <property type="match status" value="1"/>
</dbReference>
<keyword evidence="3 13" id="KW-1003">Cell membrane</keyword>
<dbReference type="EC" id="2.7.13.3" evidence="13"/>
<dbReference type="GO" id="GO:0000155">
    <property type="term" value="F:phosphorelay sensor kinase activity"/>
    <property type="evidence" value="ECO:0007669"/>
    <property type="project" value="InterPro"/>
</dbReference>
<dbReference type="PROSITE" id="PS50885">
    <property type="entry name" value="HAMP"/>
    <property type="match status" value="1"/>
</dbReference>
<dbReference type="Pfam" id="PF00512">
    <property type="entry name" value="HisKA"/>
    <property type="match status" value="1"/>
</dbReference>
<gene>
    <name evidence="18" type="ORF">P24_04804</name>
</gene>
<feature type="domain" description="HAMP" evidence="17">
    <location>
        <begin position="341"/>
        <end position="394"/>
    </location>
</feature>
<keyword evidence="4" id="KW-0597">Phosphoprotein</keyword>
<feature type="compositionally biased region" description="Gly residues" evidence="14">
    <location>
        <begin position="776"/>
        <end position="790"/>
    </location>
</feature>
<dbReference type="GO" id="GO:0005886">
    <property type="term" value="C:plasma membrane"/>
    <property type="evidence" value="ECO:0007669"/>
    <property type="project" value="UniProtKB-SubCell"/>
</dbReference>
<dbReference type="CDD" id="cd06225">
    <property type="entry name" value="HAMP"/>
    <property type="match status" value="1"/>
</dbReference>
<keyword evidence="7 13" id="KW-0547">Nucleotide-binding</keyword>
<keyword evidence="6 13" id="KW-0812">Transmembrane</keyword>
<dbReference type="SUPFAM" id="SSF47384">
    <property type="entry name" value="Homodimeric domain of signal transducing histidine kinase"/>
    <property type="match status" value="1"/>
</dbReference>
<evidence type="ECO:0000256" key="8">
    <source>
        <dbReference type="ARBA" id="ARBA00022777"/>
    </source>
</evidence>
<dbReference type="PRINTS" id="PR00344">
    <property type="entry name" value="BCTRLSENSOR"/>
</dbReference>
<feature type="region of interest" description="Disordered" evidence="14">
    <location>
        <begin position="770"/>
        <end position="799"/>
    </location>
</feature>
<dbReference type="InterPro" id="IPR005467">
    <property type="entry name" value="His_kinase_dom"/>
</dbReference>
<evidence type="ECO:0000256" key="2">
    <source>
        <dbReference type="ARBA" id="ARBA00004651"/>
    </source>
</evidence>
<evidence type="ECO:0000256" key="6">
    <source>
        <dbReference type="ARBA" id="ARBA00022692"/>
    </source>
</evidence>
<keyword evidence="12 13" id="KW-0472">Membrane</keyword>
<evidence type="ECO:0000259" key="16">
    <source>
        <dbReference type="PROSITE" id="PS50109"/>
    </source>
</evidence>
<evidence type="ECO:0000259" key="17">
    <source>
        <dbReference type="PROSITE" id="PS50885"/>
    </source>
</evidence>
<keyword evidence="8 13" id="KW-0418">Kinase</keyword>
<reference evidence="18 19" key="1">
    <citation type="journal article" date="2012" name="J. Bacteriol.">
        <title>Genome Sequence of Oceanibaculum indicum Type Strain P24.</title>
        <authorList>
            <person name="Lai Q."/>
            <person name="Shao Z."/>
        </authorList>
    </citation>
    <scope>NUCLEOTIDE SEQUENCE [LARGE SCALE GENOMIC DNA]</scope>
    <source>
        <strain evidence="18 19">P24</strain>
    </source>
</reference>
<dbReference type="eggNOG" id="COG5000">
    <property type="taxonomic scope" value="Bacteria"/>
</dbReference>
<keyword evidence="5 13" id="KW-0808">Transferase</keyword>
<sequence length="799" mass="87697">MSDDALERARSGDSATKDMTGSAGMARFWRHLGHWAERVRLGRKVALLLIVAALVSGTLTYAALTDSGPLGPDPNTIFVLMNVNLLLLLLVGMVVSYRLVQLWMERRRGLAGSKLHLKLVTLFALVAVIPAIIVAVFSALFLNFGIQSWFDERVRTAVTESREVAKAYLEEHQKTIRADVLAMAADLNREALSLSANPRRLTAFISAQAQVRALAEAVVFDSTGYILAQSALSFAMHFETVPEASLREAETGAVVLMENDADDRVRALVRLDGFADAYLYVGRFVDSKVLAHMDQTEAAVEEYQRLQGRQSSLQITFVMIFVVVALLMLLAAVWVGLNVAAELWRPVRNLIGAAERVRAGDLTARVTDEDGTDELGVLSRAFNRMTSQLEEQRQELIDANRQLDTRRRFTETVLAGVSAGVIGLDAEGRINLPNRSASLLLDQPLERAIGLPIGDVVPEMADLLAVAQARPDRDLEREVILQGEAGQRTLLVRITAERGDGNAEQDRALGFILTFDDITQLMTAQRKAAWADVARRIAHEIKNPLTPIQLSAERLKRKYLGEIVSDKESFAACTETIIRHVGDIGRMVDEFSNFARMPAPVLRHENLDELCRETLTLYRSAHQDIRFVASLPDPPAMVWCDHRQVRQALTNLVQNAIESIGARQETDPKPGIVRLAIQHRDGQVELCIEDNGKGLPKEVRHRLTEPYVTTREKGTGLGLAIVKKIMEDHGGDLTIEDRRRTGARVRLIFPGRDVISGHHGKSGIEAETARLSDSGSGSGPGSSAGSGGHTPGLAVVHGA</sequence>
<dbReference type="InterPro" id="IPR003660">
    <property type="entry name" value="HAMP_dom"/>
</dbReference>
<dbReference type="Proteomes" id="UP000006746">
    <property type="component" value="Unassembled WGS sequence"/>
</dbReference>
<feature type="region of interest" description="Disordered" evidence="14">
    <location>
        <begin position="1"/>
        <end position="20"/>
    </location>
</feature>
<evidence type="ECO:0000313" key="19">
    <source>
        <dbReference type="Proteomes" id="UP000006746"/>
    </source>
</evidence>
<dbReference type="SUPFAM" id="SSF158472">
    <property type="entry name" value="HAMP domain-like"/>
    <property type="match status" value="1"/>
</dbReference>
<proteinExistence type="predicted"/>
<dbReference type="InterPro" id="IPR036890">
    <property type="entry name" value="HATPase_C_sf"/>
</dbReference>
<dbReference type="SMART" id="SM00388">
    <property type="entry name" value="HisKA"/>
    <property type="match status" value="1"/>
</dbReference>
<evidence type="ECO:0000256" key="13">
    <source>
        <dbReference type="PIRNR" id="PIRNR037532"/>
    </source>
</evidence>
<keyword evidence="19" id="KW-1185">Reference proteome</keyword>
<dbReference type="GO" id="GO:0005524">
    <property type="term" value="F:ATP binding"/>
    <property type="evidence" value="ECO:0007669"/>
    <property type="project" value="UniProtKB-UniRule"/>
</dbReference>
<dbReference type="InterPro" id="IPR035965">
    <property type="entry name" value="PAS-like_dom_sf"/>
</dbReference>
<dbReference type="SUPFAM" id="SSF55785">
    <property type="entry name" value="PYP-like sensor domain (PAS domain)"/>
    <property type="match status" value="1"/>
</dbReference>
<dbReference type="CDD" id="cd00082">
    <property type="entry name" value="HisKA"/>
    <property type="match status" value="1"/>
</dbReference>
<dbReference type="PATRIC" id="fig|1207063.3.peg.973"/>
<protein>
    <recommendedName>
        <fullName evidence="13">Nitrogen regulation protein</fullName>
        <ecNumber evidence="13">2.7.13.3</ecNumber>
    </recommendedName>
</protein>
<dbReference type="SUPFAM" id="SSF55874">
    <property type="entry name" value="ATPase domain of HSP90 chaperone/DNA topoisomerase II/histidine kinase"/>
    <property type="match status" value="1"/>
</dbReference>
<dbReference type="STRING" id="1207063.P24_04804"/>
<keyword evidence="10 15" id="KW-1133">Transmembrane helix</keyword>
<evidence type="ECO:0000256" key="11">
    <source>
        <dbReference type="ARBA" id="ARBA00023012"/>
    </source>
</evidence>
<evidence type="ECO:0000256" key="9">
    <source>
        <dbReference type="ARBA" id="ARBA00022840"/>
    </source>
</evidence>
<feature type="transmembrane region" description="Helical" evidence="15">
    <location>
        <begin position="76"/>
        <end position="100"/>
    </location>
</feature>
<dbReference type="InterPro" id="IPR004358">
    <property type="entry name" value="Sig_transdc_His_kin-like_C"/>
</dbReference>
<dbReference type="SMART" id="SM00304">
    <property type="entry name" value="HAMP"/>
    <property type="match status" value="1"/>
</dbReference>
<comment type="subcellular location">
    <subcellularLocation>
        <location evidence="2 13">Cell membrane</location>
        <topology evidence="2 13">Multi-pass membrane protein</topology>
    </subcellularLocation>
</comment>
<organism evidence="18 19">
    <name type="scientific">Oceanibaculum indicum P24</name>
    <dbReference type="NCBI Taxonomy" id="1207063"/>
    <lineage>
        <taxon>Bacteria</taxon>
        <taxon>Pseudomonadati</taxon>
        <taxon>Pseudomonadota</taxon>
        <taxon>Alphaproteobacteria</taxon>
        <taxon>Rhodospirillales</taxon>
        <taxon>Oceanibaculaceae</taxon>
        <taxon>Oceanibaculum</taxon>
    </lineage>
</organism>
<evidence type="ECO:0000256" key="15">
    <source>
        <dbReference type="SAM" id="Phobius"/>
    </source>
</evidence>
<dbReference type="EMBL" id="AMRL01000004">
    <property type="protein sequence ID" value="EKE77659.1"/>
    <property type="molecule type" value="Genomic_DNA"/>
</dbReference>
<dbReference type="PANTHER" id="PTHR43065">
    <property type="entry name" value="SENSOR HISTIDINE KINASE"/>
    <property type="match status" value="1"/>
</dbReference>
<dbReference type="InterPro" id="IPR017232">
    <property type="entry name" value="NtrY"/>
</dbReference>
<dbReference type="Pfam" id="PF19312">
    <property type="entry name" value="NtrY_N"/>
    <property type="match status" value="1"/>
</dbReference>
<dbReference type="PANTHER" id="PTHR43065:SF10">
    <property type="entry name" value="PEROXIDE STRESS-ACTIVATED HISTIDINE KINASE MAK3"/>
    <property type="match status" value="1"/>
</dbReference>
<evidence type="ECO:0000256" key="10">
    <source>
        <dbReference type="ARBA" id="ARBA00022989"/>
    </source>
</evidence>
<feature type="transmembrane region" description="Helical" evidence="15">
    <location>
        <begin position="315"/>
        <end position="340"/>
    </location>
</feature>
<dbReference type="PROSITE" id="PS50109">
    <property type="entry name" value="HIS_KIN"/>
    <property type="match status" value="1"/>
</dbReference>
<dbReference type="Pfam" id="PF02518">
    <property type="entry name" value="HATPase_c"/>
    <property type="match status" value="1"/>
</dbReference>
<feature type="domain" description="Histidine kinase" evidence="16">
    <location>
        <begin position="536"/>
        <end position="753"/>
    </location>
</feature>
<dbReference type="Gene3D" id="3.30.565.10">
    <property type="entry name" value="Histidine kinase-like ATPase, C-terminal domain"/>
    <property type="match status" value="1"/>
</dbReference>
<comment type="catalytic activity">
    <reaction evidence="1 13">
        <text>ATP + protein L-histidine = ADP + protein N-phospho-L-histidine.</text>
        <dbReference type="EC" id="2.7.13.3"/>
    </reaction>
</comment>
<dbReference type="GO" id="GO:0009399">
    <property type="term" value="P:nitrogen fixation"/>
    <property type="evidence" value="ECO:0007669"/>
    <property type="project" value="UniProtKB-UniRule"/>
</dbReference>
<feature type="compositionally biased region" description="Basic and acidic residues" evidence="14">
    <location>
        <begin position="1"/>
        <end position="11"/>
    </location>
</feature>
<dbReference type="InterPro" id="IPR036097">
    <property type="entry name" value="HisK_dim/P_sf"/>
</dbReference>
<dbReference type="Gene3D" id="1.10.287.130">
    <property type="match status" value="1"/>
</dbReference>
<keyword evidence="11 13" id="KW-0902">Two-component regulatory system</keyword>